<sequence>MKLGSGLKYSRILKKVAKNINKNRFRFPRLFTQNQIREIISASLSRENEFCGLWKTEERILCENKRTLRADMQLLALAEKQCWFRFETSRVTSATQHIMNVSVSWTE</sequence>
<keyword evidence="3" id="KW-1185">Reference proteome</keyword>
<dbReference type="EMBL" id="CAXDID020000476">
    <property type="protein sequence ID" value="CAL6095430.1"/>
    <property type="molecule type" value="Genomic_DNA"/>
</dbReference>
<accession>A0AA86QXX6</accession>
<evidence type="ECO:0000313" key="2">
    <source>
        <dbReference type="EMBL" id="CAL6095430.1"/>
    </source>
</evidence>
<evidence type="ECO:0000313" key="3">
    <source>
        <dbReference type="Proteomes" id="UP001642409"/>
    </source>
</evidence>
<dbReference type="EMBL" id="CATOUU010000945">
    <property type="protein sequence ID" value="CAI9961818.1"/>
    <property type="molecule type" value="Genomic_DNA"/>
</dbReference>
<reference evidence="2 3" key="2">
    <citation type="submission" date="2024-07" db="EMBL/GenBank/DDBJ databases">
        <authorList>
            <person name="Akdeniz Z."/>
        </authorList>
    </citation>
    <scope>NUCLEOTIDE SEQUENCE [LARGE SCALE GENOMIC DNA]</scope>
</reference>
<dbReference type="Proteomes" id="UP001642409">
    <property type="component" value="Unassembled WGS sequence"/>
</dbReference>
<comment type="caution">
    <text evidence="1">The sequence shown here is derived from an EMBL/GenBank/DDBJ whole genome shotgun (WGS) entry which is preliminary data.</text>
</comment>
<proteinExistence type="predicted"/>
<name>A0AA86QXX6_9EUKA</name>
<organism evidence="1">
    <name type="scientific">Hexamita inflata</name>
    <dbReference type="NCBI Taxonomy" id="28002"/>
    <lineage>
        <taxon>Eukaryota</taxon>
        <taxon>Metamonada</taxon>
        <taxon>Diplomonadida</taxon>
        <taxon>Hexamitidae</taxon>
        <taxon>Hexamitinae</taxon>
        <taxon>Hexamita</taxon>
    </lineage>
</organism>
<evidence type="ECO:0000313" key="1">
    <source>
        <dbReference type="EMBL" id="CAI9961818.1"/>
    </source>
</evidence>
<protein>
    <submittedName>
        <fullName evidence="2">Hypothetical_protein</fullName>
    </submittedName>
</protein>
<dbReference type="AlphaFoldDB" id="A0AA86QXX6"/>
<reference evidence="1" key="1">
    <citation type="submission" date="2023-06" db="EMBL/GenBank/DDBJ databases">
        <authorList>
            <person name="Kurt Z."/>
        </authorList>
    </citation>
    <scope>NUCLEOTIDE SEQUENCE</scope>
</reference>
<gene>
    <name evidence="1" type="ORF">HINF_LOCUS49463</name>
    <name evidence="2" type="ORF">HINF_LOCUS67943</name>
</gene>